<sequence length="211" mass="23418">FQSLSAEEQRQLVQAAGHRHVTAGTMVFREGDPADRILVIHRGKVKLNHYSAEGKEYVLDIIGPGDIYGEQRLFSGQRQQVNAIALEAASFCEIHKRDIEALIMKDPTVGIRMLEELGAKYSRVSRLHEILSLNEAKGRLAGFLLHLSGEAGGKVIRIDRETISASINLRAETISRKLKELEREGMVALEGHRVIRLLDADGLRAVFEASA</sequence>
<dbReference type="Pfam" id="PF13545">
    <property type="entry name" value="HTH_Crp_2"/>
    <property type="match status" value="1"/>
</dbReference>
<proteinExistence type="predicted"/>
<dbReference type="InterPro" id="IPR014710">
    <property type="entry name" value="RmlC-like_jellyroll"/>
</dbReference>
<dbReference type="InterPro" id="IPR036390">
    <property type="entry name" value="WH_DNA-bd_sf"/>
</dbReference>
<dbReference type="CDD" id="cd00038">
    <property type="entry name" value="CAP_ED"/>
    <property type="match status" value="1"/>
</dbReference>
<dbReference type="GO" id="GO:0005829">
    <property type="term" value="C:cytosol"/>
    <property type="evidence" value="ECO:0007669"/>
    <property type="project" value="TreeGrafter"/>
</dbReference>
<keyword evidence="3" id="KW-0804">Transcription</keyword>
<evidence type="ECO:0000259" key="5">
    <source>
        <dbReference type="PROSITE" id="PS51063"/>
    </source>
</evidence>
<dbReference type="PROSITE" id="PS50042">
    <property type="entry name" value="CNMP_BINDING_3"/>
    <property type="match status" value="1"/>
</dbReference>
<dbReference type="InterPro" id="IPR050397">
    <property type="entry name" value="Env_Response_Regulators"/>
</dbReference>
<keyword evidence="1" id="KW-0805">Transcription regulation</keyword>
<comment type="caution">
    <text evidence="6">The sequence shown here is derived from an EMBL/GenBank/DDBJ whole genome shotgun (WGS) entry which is preliminary data.</text>
</comment>
<evidence type="ECO:0000313" key="7">
    <source>
        <dbReference type="Proteomes" id="UP000557899"/>
    </source>
</evidence>
<dbReference type="Proteomes" id="UP000557899">
    <property type="component" value="Unassembled WGS sequence"/>
</dbReference>
<dbReference type="AlphaFoldDB" id="A0A7X6PR36"/>
<evidence type="ECO:0000256" key="2">
    <source>
        <dbReference type="ARBA" id="ARBA00023125"/>
    </source>
</evidence>
<dbReference type="InterPro" id="IPR012318">
    <property type="entry name" value="HTH_CRP"/>
</dbReference>
<dbReference type="InterPro" id="IPR036388">
    <property type="entry name" value="WH-like_DNA-bd_sf"/>
</dbReference>
<evidence type="ECO:0000256" key="1">
    <source>
        <dbReference type="ARBA" id="ARBA00023015"/>
    </source>
</evidence>
<dbReference type="GO" id="GO:0003700">
    <property type="term" value="F:DNA-binding transcription factor activity"/>
    <property type="evidence" value="ECO:0007669"/>
    <property type="project" value="TreeGrafter"/>
</dbReference>
<dbReference type="SUPFAM" id="SSF51206">
    <property type="entry name" value="cAMP-binding domain-like"/>
    <property type="match status" value="1"/>
</dbReference>
<gene>
    <name evidence="6" type="ORF">GX859_13255</name>
</gene>
<name>A0A7X6PR36_9CORY</name>
<dbReference type="Pfam" id="PF00027">
    <property type="entry name" value="cNMP_binding"/>
    <property type="match status" value="1"/>
</dbReference>
<feature type="domain" description="Cyclic nucleotide-binding" evidence="4">
    <location>
        <begin position="1"/>
        <end position="120"/>
    </location>
</feature>
<dbReference type="GO" id="GO:0003677">
    <property type="term" value="F:DNA binding"/>
    <property type="evidence" value="ECO:0007669"/>
    <property type="project" value="UniProtKB-KW"/>
</dbReference>
<accession>A0A7X6PR36</accession>
<evidence type="ECO:0000256" key="3">
    <source>
        <dbReference type="ARBA" id="ARBA00023163"/>
    </source>
</evidence>
<evidence type="ECO:0000259" key="4">
    <source>
        <dbReference type="PROSITE" id="PS50042"/>
    </source>
</evidence>
<dbReference type="PROSITE" id="PS51063">
    <property type="entry name" value="HTH_CRP_2"/>
    <property type="match status" value="1"/>
</dbReference>
<dbReference type="SUPFAM" id="SSF46785">
    <property type="entry name" value="Winged helix' DNA-binding domain"/>
    <property type="match status" value="1"/>
</dbReference>
<dbReference type="PANTHER" id="PTHR24567:SF74">
    <property type="entry name" value="HTH-TYPE TRANSCRIPTIONAL REGULATOR ARCR"/>
    <property type="match status" value="1"/>
</dbReference>
<dbReference type="SMART" id="SM00100">
    <property type="entry name" value="cNMP"/>
    <property type="match status" value="1"/>
</dbReference>
<reference evidence="6 7" key="1">
    <citation type="journal article" date="2020" name="Biotechnol. Biofuels">
        <title>New insights from the biogas microbiome by comprehensive genome-resolved metagenomics of nearly 1600 species originating from multiple anaerobic digesters.</title>
        <authorList>
            <person name="Campanaro S."/>
            <person name="Treu L."/>
            <person name="Rodriguez-R L.M."/>
            <person name="Kovalovszki A."/>
            <person name="Ziels R.M."/>
            <person name="Maus I."/>
            <person name="Zhu X."/>
            <person name="Kougias P.G."/>
            <person name="Basile A."/>
            <person name="Luo G."/>
            <person name="Schluter A."/>
            <person name="Konstantinidis K.T."/>
            <person name="Angelidaki I."/>
        </authorList>
    </citation>
    <scope>NUCLEOTIDE SEQUENCE [LARGE SCALE GENOMIC DNA]</scope>
    <source>
        <strain evidence="6">AS15tlH2ME_198</strain>
    </source>
</reference>
<dbReference type="SMART" id="SM00419">
    <property type="entry name" value="HTH_CRP"/>
    <property type="match status" value="1"/>
</dbReference>
<dbReference type="EMBL" id="JAAZHI010000260">
    <property type="protein sequence ID" value="NLA57232.1"/>
    <property type="molecule type" value="Genomic_DNA"/>
</dbReference>
<dbReference type="InterPro" id="IPR000595">
    <property type="entry name" value="cNMP-bd_dom"/>
</dbReference>
<keyword evidence="2" id="KW-0238">DNA-binding</keyword>
<dbReference type="PANTHER" id="PTHR24567">
    <property type="entry name" value="CRP FAMILY TRANSCRIPTIONAL REGULATORY PROTEIN"/>
    <property type="match status" value="1"/>
</dbReference>
<feature type="non-terminal residue" evidence="6">
    <location>
        <position position="1"/>
    </location>
</feature>
<dbReference type="InterPro" id="IPR018490">
    <property type="entry name" value="cNMP-bd_dom_sf"/>
</dbReference>
<organism evidence="6 7">
    <name type="scientific">Corynebacterium humireducens</name>
    <dbReference type="NCBI Taxonomy" id="1223514"/>
    <lineage>
        <taxon>Bacteria</taxon>
        <taxon>Bacillati</taxon>
        <taxon>Actinomycetota</taxon>
        <taxon>Actinomycetes</taxon>
        <taxon>Mycobacteriales</taxon>
        <taxon>Corynebacteriaceae</taxon>
        <taxon>Corynebacterium</taxon>
    </lineage>
</organism>
<dbReference type="Gene3D" id="2.60.120.10">
    <property type="entry name" value="Jelly Rolls"/>
    <property type="match status" value="1"/>
</dbReference>
<evidence type="ECO:0000313" key="6">
    <source>
        <dbReference type="EMBL" id="NLA57232.1"/>
    </source>
</evidence>
<protein>
    <submittedName>
        <fullName evidence="6">Crp/Fnr family transcriptional regulator</fullName>
    </submittedName>
</protein>
<dbReference type="Gene3D" id="1.10.10.10">
    <property type="entry name" value="Winged helix-like DNA-binding domain superfamily/Winged helix DNA-binding domain"/>
    <property type="match status" value="1"/>
</dbReference>
<feature type="domain" description="HTH crp-type" evidence="5">
    <location>
        <begin position="134"/>
        <end position="201"/>
    </location>
</feature>